<keyword evidence="5" id="KW-1185">Reference proteome</keyword>
<dbReference type="AlphaFoldDB" id="A0A370NET7"/>
<dbReference type="Pfam" id="PF01740">
    <property type="entry name" value="STAS"/>
    <property type="match status" value="1"/>
</dbReference>
<dbReference type="InterPro" id="IPR002645">
    <property type="entry name" value="STAS_dom"/>
</dbReference>
<feature type="domain" description="STAS" evidence="3">
    <location>
        <begin position="3"/>
        <end position="112"/>
    </location>
</feature>
<dbReference type="NCBIfam" id="TIGR00377">
    <property type="entry name" value="ant_ant_sig"/>
    <property type="match status" value="1"/>
</dbReference>
<dbReference type="Proteomes" id="UP000254875">
    <property type="component" value="Unassembled WGS sequence"/>
</dbReference>
<dbReference type="PANTHER" id="PTHR33495:SF2">
    <property type="entry name" value="ANTI-SIGMA FACTOR ANTAGONIST TM_1081-RELATED"/>
    <property type="match status" value="1"/>
</dbReference>
<dbReference type="InterPro" id="IPR036513">
    <property type="entry name" value="STAS_dom_sf"/>
</dbReference>
<evidence type="ECO:0000256" key="1">
    <source>
        <dbReference type="ARBA" id="ARBA00009013"/>
    </source>
</evidence>
<evidence type="ECO:0000313" key="5">
    <source>
        <dbReference type="Proteomes" id="UP000254875"/>
    </source>
</evidence>
<proteinExistence type="inferred from homology"/>
<protein>
    <recommendedName>
        <fullName evidence="2">Anti-sigma factor antagonist</fullName>
    </recommendedName>
</protein>
<dbReference type="PANTHER" id="PTHR33495">
    <property type="entry name" value="ANTI-SIGMA FACTOR ANTAGONIST TM_1081-RELATED-RELATED"/>
    <property type="match status" value="1"/>
</dbReference>
<reference evidence="5" key="1">
    <citation type="submission" date="2018-05" db="EMBL/GenBank/DDBJ databases">
        <authorList>
            <person name="Feng T."/>
        </authorList>
    </citation>
    <scope>NUCLEOTIDE SEQUENCE [LARGE SCALE GENOMIC DNA]</scope>
    <source>
        <strain evidence="5">S27</strain>
    </source>
</reference>
<evidence type="ECO:0000313" key="4">
    <source>
        <dbReference type="EMBL" id="RDK04114.1"/>
    </source>
</evidence>
<dbReference type="OrthoDB" id="280847at2"/>
<evidence type="ECO:0000259" key="3">
    <source>
        <dbReference type="PROSITE" id="PS50801"/>
    </source>
</evidence>
<dbReference type="CDD" id="cd07043">
    <property type="entry name" value="STAS_anti-anti-sigma_factors"/>
    <property type="match status" value="1"/>
</dbReference>
<organism evidence="4 5">
    <name type="scientific">Paraburkholderia lacunae</name>
    <dbReference type="NCBI Taxonomy" id="2211104"/>
    <lineage>
        <taxon>Bacteria</taxon>
        <taxon>Pseudomonadati</taxon>
        <taxon>Pseudomonadota</taxon>
        <taxon>Betaproteobacteria</taxon>
        <taxon>Burkholderiales</taxon>
        <taxon>Burkholderiaceae</taxon>
        <taxon>Paraburkholderia</taxon>
    </lineage>
</organism>
<dbReference type="RefSeq" id="WP_115099449.1">
    <property type="nucleotide sequence ID" value="NZ_QHKS01000002.1"/>
</dbReference>
<comment type="caution">
    <text evidence="4">The sequence shown here is derived from an EMBL/GenBank/DDBJ whole genome shotgun (WGS) entry which is preliminary data.</text>
</comment>
<dbReference type="PROSITE" id="PS50801">
    <property type="entry name" value="STAS"/>
    <property type="match status" value="1"/>
</dbReference>
<dbReference type="InterPro" id="IPR003658">
    <property type="entry name" value="Anti-sigma_ant"/>
</dbReference>
<name>A0A370NET7_9BURK</name>
<dbReference type="SUPFAM" id="SSF52091">
    <property type="entry name" value="SpoIIaa-like"/>
    <property type="match status" value="1"/>
</dbReference>
<evidence type="ECO:0000256" key="2">
    <source>
        <dbReference type="RuleBase" id="RU003749"/>
    </source>
</evidence>
<gene>
    <name evidence="4" type="ORF">DLM46_03840</name>
</gene>
<comment type="similarity">
    <text evidence="1 2">Belongs to the anti-sigma-factor antagonist family.</text>
</comment>
<sequence>MTFQCELTDTNGVRQVSLSGRLDSATSGDFEKHLQTLFESSGARALMDFSSLDYISSAGLRVVLMAAKRAKQAQGRLVLCGLQPHVKDVFEISGFLKILTVADDPVSALSHLNA</sequence>
<dbReference type="EMBL" id="QHKS01000002">
    <property type="protein sequence ID" value="RDK04114.1"/>
    <property type="molecule type" value="Genomic_DNA"/>
</dbReference>
<dbReference type="Gene3D" id="3.30.750.24">
    <property type="entry name" value="STAS domain"/>
    <property type="match status" value="1"/>
</dbReference>
<accession>A0A370NET7</accession>
<dbReference type="GO" id="GO:0043856">
    <property type="term" value="F:anti-sigma factor antagonist activity"/>
    <property type="evidence" value="ECO:0007669"/>
    <property type="project" value="InterPro"/>
</dbReference>